<dbReference type="Proteomes" id="UP000239406">
    <property type="component" value="Unassembled WGS sequence"/>
</dbReference>
<name>A0A2S5T6X7_9BURK</name>
<gene>
    <name evidence="2" type="ORF">C1702_06030</name>
    <name evidence="3" type="ORF">EV676_101529</name>
</gene>
<dbReference type="AlphaFoldDB" id="A0A2S5T6X7"/>
<keyword evidence="1" id="KW-0812">Transmembrane</keyword>
<proteinExistence type="predicted"/>
<dbReference type="OrthoDB" id="8637659at2"/>
<keyword evidence="1" id="KW-0472">Membrane</keyword>
<dbReference type="Proteomes" id="UP000294772">
    <property type="component" value="Unassembled WGS sequence"/>
</dbReference>
<evidence type="ECO:0000313" key="3">
    <source>
        <dbReference type="EMBL" id="TCP09945.1"/>
    </source>
</evidence>
<evidence type="ECO:0000313" key="5">
    <source>
        <dbReference type="Proteomes" id="UP000294772"/>
    </source>
</evidence>
<organism evidence="2 4">
    <name type="scientific">Caldimonas thermodepolymerans</name>
    <dbReference type="NCBI Taxonomy" id="215580"/>
    <lineage>
        <taxon>Bacteria</taxon>
        <taxon>Pseudomonadati</taxon>
        <taxon>Pseudomonadota</taxon>
        <taxon>Betaproteobacteria</taxon>
        <taxon>Burkholderiales</taxon>
        <taxon>Sphaerotilaceae</taxon>
        <taxon>Caldimonas</taxon>
    </lineage>
</organism>
<feature type="transmembrane region" description="Helical" evidence="1">
    <location>
        <begin position="18"/>
        <end position="37"/>
    </location>
</feature>
<evidence type="ECO:0000313" key="4">
    <source>
        <dbReference type="Proteomes" id="UP000239406"/>
    </source>
</evidence>
<dbReference type="EMBL" id="PSNY01000005">
    <property type="protein sequence ID" value="PPE70699.1"/>
    <property type="molecule type" value="Genomic_DNA"/>
</dbReference>
<keyword evidence="1" id="KW-1133">Transmembrane helix</keyword>
<dbReference type="EMBL" id="SLXF01000001">
    <property type="protein sequence ID" value="TCP09945.1"/>
    <property type="molecule type" value="Genomic_DNA"/>
</dbReference>
<protein>
    <recommendedName>
        <fullName evidence="6">DoxX family protein</fullName>
    </recommendedName>
</protein>
<evidence type="ECO:0008006" key="6">
    <source>
        <dbReference type="Google" id="ProtNLM"/>
    </source>
</evidence>
<keyword evidence="4" id="KW-1185">Reference proteome</keyword>
<dbReference type="RefSeq" id="WP_104356789.1">
    <property type="nucleotide sequence ID" value="NZ_CALFFA010000021.1"/>
</dbReference>
<evidence type="ECO:0000313" key="2">
    <source>
        <dbReference type="EMBL" id="PPE70699.1"/>
    </source>
</evidence>
<reference evidence="3 5" key="2">
    <citation type="submission" date="2019-03" db="EMBL/GenBank/DDBJ databases">
        <title>Genomic Encyclopedia of Type Strains, Phase IV (KMG-IV): sequencing the most valuable type-strain genomes for metagenomic binning, comparative biology and taxonomic classification.</title>
        <authorList>
            <person name="Goeker M."/>
        </authorList>
    </citation>
    <scope>NUCLEOTIDE SEQUENCE [LARGE SCALE GENOMIC DNA]</scope>
    <source>
        <strain evidence="3 5">DSM 15264</strain>
    </source>
</reference>
<evidence type="ECO:0000256" key="1">
    <source>
        <dbReference type="SAM" id="Phobius"/>
    </source>
</evidence>
<accession>A0A2S5T6X7</accession>
<comment type="caution">
    <text evidence="2">The sequence shown here is derived from an EMBL/GenBank/DDBJ whole genome shotgun (WGS) entry which is preliminary data.</text>
</comment>
<sequence length="150" mass="17480">MIKANESPWKYLVMWLRYYYAFHYLKSGLYFVIFNYVPDFSKAGPVGPYLTEMHNVGFYPFVKYLEVVLGAMLLFNWFVPLALIVMAGITVQISYLNLFVSPHPRQAFTGTQELLINGSLLLAYGGYYVDYLRKKAEPLFLWEGFKNRKG</sequence>
<reference evidence="2 4" key="1">
    <citation type="submission" date="2018-02" db="EMBL/GenBank/DDBJ databases">
        <title>Reclassifiation of [Polyangium] brachysporum DSM 7029 as Guopingzhaonella breviflexa gen. nov., sp. nov., a member of the family Comamonadaceae.</title>
        <authorList>
            <person name="Tang B."/>
        </authorList>
    </citation>
    <scope>NUCLEOTIDE SEQUENCE [LARGE SCALE GENOMIC DNA]</scope>
    <source>
        <strain evidence="2 4">DSM 15344</strain>
    </source>
</reference>